<organism evidence="1 2">
    <name type="scientific">Trifolium medium</name>
    <dbReference type="NCBI Taxonomy" id="97028"/>
    <lineage>
        <taxon>Eukaryota</taxon>
        <taxon>Viridiplantae</taxon>
        <taxon>Streptophyta</taxon>
        <taxon>Embryophyta</taxon>
        <taxon>Tracheophyta</taxon>
        <taxon>Spermatophyta</taxon>
        <taxon>Magnoliopsida</taxon>
        <taxon>eudicotyledons</taxon>
        <taxon>Gunneridae</taxon>
        <taxon>Pentapetalae</taxon>
        <taxon>rosids</taxon>
        <taxon>fabids</taxon>
        <taxon>Fabales</taxon>
        <taxon>Fabaceae</taxon>
        <taxon>Papilionoideae</taxon>
        <taxon>50 kb inversion clade</taxon>
        <taxon>NPAAA clade</taxon>
        <taxon>Hologalegina</taxon>
        <taxon>IRL clade</taxon>
        <taxon>Trifolieae</taxon>
        <taxon>Trifolium</taxon>
    </lineage>
</organism>
<keyword evidence="2" id="KW-1185">Reference proteome</keyword>
<proteinExistence type="predicted"/>
<evidence type="ECO:0000313" key="1">
    <source>
        <dbReference type="EMBL" id="MCI29672.1"/>
    </source>
</evidence>
<dbReference type="EMBL" id="LXQA010174157">
    <property type="protein sequence ID" value="MCI29672.1"/>
    <property type="molecule type" value="Genomic_DNA"/>
</dbReference>
<dbReference type="Proteomes" id="UP000265520">
    <property type="component" value="Unassembled WGS sequence"/>
</dbReference>
<feature type="non-terminal residue" evidence="1">
    <location>
        <position position="1"/>
    </location>
</feature>
<protein>
    <submittedName>
        <fullName evidence="1">Uncharacterized protein</fullName>
    </submittedName>
</protein>
<comment type="caution">
    <text evidence="1">The sequence shown here is derived from an EMBL/GenBank/DDBJ whole genome shotgun (WGS) entry which is preliminary data.</text>
</comment>
<reference evidence="1 2" key="1">
    <citation type="journal article" date="2018" name="Front. Plant Sci.">
        <title>Red Clover (Trifolium pratense) and Zigzag Clover (T. medium) - A Picture of Genomic Similarities and Differences.</title>
        <authorList>
            <person name="Dluhosova J."/>
            <person name="Istvanek J."/>
            <person name="Nedelnik J."/>
            <person name="Repkova J."/>
        </authorList>
    </citation>
    <scope>NUCLEOTIDE SEQUENCE [LARGE SCALE GENOMIC DNA]</scope>
    <source>
        <strain evidence="2">cv. 10/8</strain>
        <tissue evidence="1">Leaf</tissue>
    </source>
</reference>
<name>A0A392R0R0_9FABA</name>
<dbReference type="AlphaFoldDB" id="A0A392R0R0"/>
<sequence length="34" mass="3412">SIGGSVRGSDLFEGGWETHTVVANLFGGGSGGRF</sequence>
<accession>A0A392R0R0</accession>
<evidence type="ECO:0000313" key="2">
    <source>
        <dbReference type="Proteomes" id="UP000265520"/>
    </source>
</evidence>